<gene>
    <name evidence="2" type="ORF">SNEC2469_LOCUS3554</name>
</gene>
<dbReference type="AlphaFoldDB" id="A0A812KV41"/>
<proteinExistence type="predicted"/>
<feature type="region of interest" description="Disordered" evidence="1">
    <location>
        <begin position="1"/>
        <end position="274"/>
    </location>
</feature>
<feature type="compositionally biased region" description="Basic and acidic residues" evidence="1">
    <location>
        <begin position="189"/>
        <end position="199"/>
    </location>
</feature>
<feature type="compositionally biased region" description="Acidic residues" evidence="1">
    <location>
        <begin position="178"/>
        <end position="188"/>
    </location>
</feature>
<reference evidence="2" key="1">
    <citation type="submission" date="2021-02" db="EMBL/GenBank/DDBJ databases">
        <authorList>
            <person name="Dougan E. K."/>
            <person name="Rhodes N."/>
            <person name="Thang M."/>
            <person name="Chan C."/>
        </authorList>
    </citation>
    <scope>NUCLEOTIDE SEQUENCE</scope>
</reference>
<evidence type="ECO:0000256" key="1">
    <source>
        <dbReference type="SAM" id="MobiDB-lite"/>
    </source>
</evidence>
<dbReference type="Proteomes" id="UP000601435">
    <property type="component" value="Unassembled WGS sequence"/>
</dbReference>
<feature type="compositionally biased region" description="Basic and acidic residues" evidence="1">
    <location>
        <begin position="1"/>
        <end position="16"/>
    </location>
</feature>
<protein>
    <submittedName>
        <fullName evidence="2">Uncharacterized protein</fullName>
    </submittedName>
</protein>
<feature type="non-terminal residue" evidence="2">
    <location>
        <position position="1"/>
    </location>
</feature>
<dbReference type="EMBL" id="CAJNJA010007938">
    <property type="protein sequence ID" value="CAE7230851.1"/>
    <property type="molecule type" value="Genomic_DNA"/>
</dbReference>
<feature type="compositionally biased region" description="Basic and acidic residues" evidence="1">
    <location>
        <begin position="223"/>
        <end position="241"/>
    </location>
</feature>
<evidence type="ECO:0000313" key="2">
    <source>
        <dbReference type="EMBL" id="CAE7230851.1"/>
    </source>
</evidence>
<organism evidence="2 3">
    <name type="scientific">Symbiodinium necroappetens</name>
    <dbReference type="NCBI Taxonomy" id="1628268"/>
    <lineage>
        <taxon>Eukaryota</taxon>
        <taxon>Sar</taxon>
        <taxon>Alveolata</taxon>
        <taxon>Dinophyceae</taxon>
        <taxon>Suessiales</taxon>
        <taxon>Symbiodiniaceae</taxon>
        <taxon>Symbiodinium</taxon>
    </lineage>
</organism>
<name>A0A812KV41_9DINO</name>
<sequence>DVFHWLQLEHEFFPDKSRKKSVSAAPASEGDEGPASDDEAQENEGDTQEASPAAADEEAPGQDDEGDLKGTTGQEEAPGSVNDEGNKAATDEEEAPGSANDEGNLKAATGQEEDHEPLVKRPPSWDSTRVQDILDQKMEADDAALPELQTKLWPDSIMTGGQLPKPRKSKEEKATPAQDDDGEDDGESADEKNKSKDSGEGATGSGNKGKRKAAAKNAEPEQEDGKSEKESGEDDKSKKGSGEGASGSGKGKRKATKDSEQDGDGGEEKTRPKKIKLAEQKALVRDLPALKYYFVMPYWSRCEVGIMKRENAIEKRQQVFSLNGTSLGLLDDAVTWREILKPCCDA</sequence>
<feature type="non-terminal residue" evidence="2">
    <location>
        <position position="346"/>
    </location>
</feature>
<accession>A0A812KV41</accession>
<feature type="compositionally biased region" description="Basic and acidic residues" evidence="1">
    <location>
        <begin position="256"/>
        <end position="274"/>
    </location>
</feature>
<evidence type="ECO:0000313" key="3">
    <source>
        <dbReference type="Proteomes" id="UP000601435"/>
    </source>
</evidence>
<keyword evidence="3" id="KW-1185">Reference proteome</keyword>
<dbReference type="OrthoDB" id="10529507at2759"/>
<feature type="compositionally biased region" description="Acidic residues" evidence="1">
    <location>
        <begin position="29"/>
        <end position="47"/>
    </location>
</feature>
<feature type="compositionally biased region" description="Acidic residues" evidence="1">
    <location>
        <begin position="55"/>
        <end position="66"/>
    </location>
</feature>
<comment type="caution">
    <text evidence="2">The sequence shown here is derived from an EMBL/GenBank/DDBJ whole genome shotgun (WGS) entry which is preliminary data.</text>
</comment>